<sequence length="80" mass="8653">MLYAPHLFHWLPAAGARHASTDSQQLGHRYAPGAEVTTLCDKRVKAESGEIAWLWETCPDCNAAAHVLARCPMAPVAGAR</sequence>
<protein>
    <submittedName>
        <fullName evidence="1">Zinc finger protein</fullName>
    </submittedName>
</protein>
<dbReference type="Gene3D" id="2.30.30.990">
    <property type="entry name" value="Malonyl-[acyl-carrier protein] O-methyltransferase, zinc-finger motif"/>
    <property type="match status" value="1"/>
</dbReference>
<dbReference type="EMBL" id="PJNB01000001">
    <property type="protein sequence ID" value="PKW18204.1"/>
    <property type="molecule type" value="Genomic_DNA"/>
</dbReference>
<reference evidence="1" key="1">
    <citation type="submission" date="2017-12" db="EMBL/GenBank/DDBJ databases">
        <title>Sequencing the genomes of 1000 Actinobacteria strains.</title>
        <authorList>
            <person name="Klenk H.-P."/>
        </authorList>
    </citation>
    <scope>NUCLEOTIDE SEQUENCE [LARGE SCALE GENOMIC DNA]</scope>
    <source>
        <strain evidence="1">DSM 44228</strain>
    </source>
</reference>
<evidence type="ECO:0000313" key="1">
    <source>
        <dbReference type="EMBL" id="PKW18204.1"/>
    </source>
</evidence>
<keyword evidence="2" id="KW-1185">Reference proteome</keyword>
<dbReference type="InterPro" id="IPR031795">
    <property type="entry name" value="Zf-HC3"/>
</dbReference>
<accession>A0A2N3Y5K6</accession>
<comment type="caution">
    <text evidence="1">The sequence shown here is derived from an EMBL/GenBank/DDBJ whole genome shotgun (WGS) entry which is preliminary data.</text>
</comment>
<evidence type="ECO:0000313" key="2">
    <source>
        <dbReference type="Proteomes" id="UP000233786"/>
    </source>
</evidence>
<name>A0A2N3Y5K6_SACSN</name>
<dbReference type="AlphaFoldDB" id="A0A2N3Y5K6"/>
<dbReference type="STRING" id="994479.GCA_000194155_06918"/>
<dbReference type="Pfam" id="PF16827">
    <property type="entry name" value="zf-HC3"/>
    <property type="match status" value="1"/>
</dbReference>
<gene>
    <name evidence="1" type="ORF">A8926_6270</name>
</gene>
<organism evidence="1 2">
    <name type="scientific">Saccharopolyspora spinosa</name>
    <dbReference type="NCBI Taxonomy" id="60894"/>
    <lineage>
        <taxon>Bacteria</taxon>
        <taxon>Bacillati</taxon>
        <taxon>Actinomycetota</taxon>
        <taxon>Actinomycetes</taxon>
        <taxon>Pseudonocardiales</taxon>
        <taxon>Pseudonocardiaceae</taxon>
        <taxon>Saccharopolyspora</taxon>
    </lineage>
</organism>
<dbReference type="RefSeq" id="WP_010314180.1">
    <property type="nucleotide sequence ID" value="NZ_CP061007.1"/>
</dbReference>
<dbReference type="Proteomes" id="UP000233786">
    <property type="component" value="Unassembled WGS sequence"/>
</dbReference>
<proteinExistence type="predicted"/>